<dbReference type="SUPFAM" id="SSF50156">
    <property type="entry name" value="PDZ domain-like"/>
    <property type="match status" value="1"/>
</dbReference>
<dbReference type="PANTHER" id="PTHR43343">
    <property type="entry name" value="PEPTIDASE S12"/>
    <property type="match status" value="1"/>
</dbReference>
<dbReference type="InterPro" id="IPR001478">
    <property type="entry name" value="PDZ"/>
</dbReference>
<evidence type="ECO:0000313" key="5">
    <source>
        <dbReference type="EMBL" id="MDQ0275482.1"/>
    </source>
</evidence>
<dbReference type="SMART" id="SM00228">
    <property type="entry name" value="PDZ"/>
    <property type="match status" value="1"/>
</dbReference>
<keyword evidence="1 5" id="KW-0645">Protease</keyword>
<dbReference type="InterPro" id="IPR036034">
    <property type="entry name" value="PDZ_sf"/>
</dbReference>
<keyword evidence="3" id="KW-0472">Membrane</keyword>
<dbReference type="SUPFAM" id="SSF50494">
    <property type="entry name" value="Trypsin-like serine proteases"/>
    <property type="match status" value="1"/>
</dbReference>
<keyword evidence="2" id="KW-0378">Hydrolase</keyword>
<keyword evidence="6" id="KW-1185">Reference proteome</keyword>
<dbReference type="Gene3D" id="2.30.42.10">
    <property type="match status" value="1"/>
</dbReference>
<reference evidence="5 6" key="1">
    <citation type="submission" date="2023-07" db="EMBL/GenBank/DDBJ databases">
        <title>Genomic Encyclopedia of Type Strains, Phase IV (KMG-IV): sequencing the most valuable type-strain genomes for metagenomic binning, comparative biology and taxonomic classification.</title>
        <authorList>
            <person name="Goeker M."/>
        </authorList>
    </citation>
    <scope>NUCLEOTIDE SEQUENCE [LARGE SCALE GENOMIC DNA]</scope>
    <source>
        <strain evidence="5 6">DSM 22616</strain>
    </source>
</reference>
<dbReference type="RefSeq" id="WP_023055964.1">
    <property type="nucleotide sequence ID" value="NZ_JAUSTN010000007.1"/>
</dbReference>
<feature type="domain" description="PDZ" evidence="4">
    <location>
        <begin position="306"/>
        <end position="383"/>
    </location>
</feature>
<dbReference type="PRINTS" id="PR00834">
    <property type="entry name" value="PROTEASES2C"/>
</dbReference>
<dbReference type="Gene3D" id="2.40.10.120">
    <property type="match status" value="1"/>
</dbReference>
<dbReference type="InterPro" id="IPR051201">
    <property type="entry name" value="Chloro_Bact_Ser_Proteases"/>
</dbReference>
<accession>A0ABU0AXG6</accession>
<protein>
    <submittedName>
        <fullName evidence="5">S1-C subfamily serine protease</fullName>
    </submittedName>
</protein>
<dbReference type="GO" id="GO:0006508">
    <property type="term" value="P:proteolysis"/>
    <property type="evidence" value="ECO:0007669"/>
    <property type="project" value="UniProtKB-KW"/>
</dbReference>
<name>A0ABU0AXG6_9FIRM</name>
<keyword evidence="3" id="KW-1133">Transmembrane helix</keyword>
<dbReference type="GO" id="GO:0008233">
    <property type="term" value="F:peptidase activity"/>
    <property type="evidence" value="ECO:0007669"/>
    <property type="project" value="UniProtKB-KW"/>
</dbReference>
<proteinExistence type="predicted"/>
<dbReference type="InterPro" id="IPR009003">
    <property type="entry name" value="Peptidase_S1_PA"/>
</dbReference>
<evidence type="ECO:0000313" key="6">
    <source>
        <dbReference type="Proteomes" id="UP001236559"/>
    </source>
</evidence>
<evidence type="ECO:0000256" key="3">
    <source>
        <dbReference type="SAM" id="Phobius"/>
    </source>
</evidence>
<dbReference type="EMBL" id="JAUSTN010000007">
    <property type="protein sequence ID" value="MDQ0275482.1"/>
    <property type="molecule type" value="Genomic_DNA"/>
</dbReference>
<dbReference type="PANTHER" id="PTHR43343:SF3">
    <property type="entry name" value="PROTEASE DO-LIKE 8, CHLOROPLASTIC"/>
    <property type="match status" value="1"/>
</dbReference>
<evidence type="ECO:0000256" key="1">
    <source>
        <dbReference type="ARBA" id="ARBA00022670"/>
    </source>
</evidence>
<comment type="caution">
    <text evidence="5">The sequence shown here is derived from an EMBL/GenBank/DDBJ whole genome shotgun (WGS) entry which is preliminary data.</text>
</comment>
<sequence length="434" mass="47223">MDERNEEIKNYYENENFDRRKNKKRGGKGILFLALIFSLIGGLLGSAITYGLLGERFQMAVSTEANKERDFQSQNVNIQTSSGENSATYVFEKVVPSVVGITTEGYQMTPFGTQAVRGTGSGVIYSEDGYILTNSHVVSLGGKAAKKVNVFLNDGTSTEGKVVWSDSFIDIALVKIKSDKKLEGASFGDSDTLKVGQTAIAIGNPLDMAFQRSMSKGIISGLNRYIGQVDGGGFMVGLIQTDASINGGNSGGPLINDRGQVIGINTVKVSSAEGMGFAIPINSIKPIIESVIKTGDYKAVALGASSVPVEDANRMLGTNIKSHKGLYVGDVLDNSPAKLAGLEKGDVLLRMDGKDLDSVNTLRADLYKYKPGDKVKLDILRDKKEMTLEITFTDYKVSKTEENVEKNPNNQGDSQMDDRERQRLYEFFKEFFGR</sequence>
<evidence type="ECO:0000256" key="2">
    <source>
        <dbReference type="ARBA" id="ARBA00022801"/>
    </source>
</evidence>
<keyword evidence="3" id="KW-0812">Transmembrane</keyword>
<dbReference type="Pfam" id="PF13365">
    <property type="entry name" value="Trypsin_2"/>
    <property type="match status" value="1"/>
</dbReference>
<dbReference type="PROSITE" id="PS50106">
    <property type="entry name" value="PDZ"/>
    <property type="match status" value="1"/>
</dbReference>
<dbReference type="Proteomes" id="UP001236559">
    <property type="component" value="Unassembled WGS sequence"/>
</dbReference>
<organism evidence="5 6">
    <name type="scientific">Peptoniphilus koenoeneniae</name>
    <dbReference type="NCBI Taxonomy" id="507751"/>
    <lineage>
        <taxon>Bacteria</taxon>
        <taxon>Bacillati</taxon>
        <taxon>Bacillota</taxon>
        <taxon>Tissierellia</taxon>
        <taxon>Tissierellales</taxon>
        <taxon>Peptoniphilaceae</taxon>
        <taxon>Peptoniphilus</taxon>
    </lineage>
</organism>
<dbReference type="InterPro" id="IPR001940">
    <property type="entry name" value="Peptidase_S1C"/>
</dbReference>
<dbReference type="Pfam" id="PF13180">
    <property type="entry name" value="PDZ_2"/>
    <property type="match status" value="1"/>
</dbReference>
<feature type="transmembrane region" description="Helical" evidence="3">
    <location>
        <begin position="29"/>
        <end position="53"/>
    </location>
</feature>
<evidence type="ECO:0000259" key="4">
    <source>
        <dbReference type="PROSITE" id="PS50106"/>
    </source>
</evidence>
<gene>
    <name evidence="5" type="ORF">J2S72_001509</name>
</gene>